<dbReference type="PANTHER" id="PTHR10242:SF2">
    <property type="entry name" value="N-GLYCOSYLASE_DNA LYASE"/>
    <property type="match status" value="1"/>
</dbReference>
<dbReference type="Pfam" id="PF00730">
    <property type="entry name" value="HhH-GPD"/>
    <property type="match status" value="1"/>
</dbReference>
<evidence type="ECO:0000256" key="1">
    <source>
        <dbReference type="ARBA" id="ARBA00004123"/>
    </source>
</evidence>
<dbReference type="CDD" id="cd00056">
    <property type="entry name" value="ENDO3c"/>
    <property type="match status" value="1"/>
</dbReference>
<feature type="non-terminal residue" evidence="15">
    <location>
        <position position="1"/>
    </location>
</feature>
<evidence type="ECO:0000313" key="15">
    <source>
        <dbReference type="EMBL" id="CDG72017.1"/>
    </source>
</evidence>
<dbReference type="GO" id="GO:0003684">
    <property type="term" value="F:damaged DNA binding"/>
    <property type="evidence" value="ECO:0007669"/>
    <property type="project" value="InterPro"/>
</dbReference>
<dbReference type="EC" id="4.2.99.18" evidence="3"/>
<dbReference type="FunFam" id="1.10.340.30:FF:000006">
    <property type="entry name" value="N-glycosylase/DNA lyase isoform X2"/>
    <property type="match status" value="1"/>
</dbReference>
<evidence type="ECO:0000256" key="4">
    <source>
        <dbReference type="ARBA" id="ARBA00022763"/>
    </source>
</evidence>
<evidence type="ECO:0000256" key="6">
    <source>
        <dbReference type="ARBA" id="ARBA00023204"/>
    </source>
</evidence>
<keyword evidence="6" id="KW-0234">DNA repair</keyword>
<dbReference type="SUPFAM" id="SSF55945">
    <property type="entry name" value="TATA-box binding protein-like"/>
    <property type="match status" value="1"/>
</dbReference>
<evidence type="ECO:0000259" key="14">
    <source>
        <dbReference type="SMART" id="SM00478"/>
    </source>
</evidence>
<reference evidence="15" key="1">
    <citation type="journal article" date="2013" name="Genome Biol. Evol.">
        <title>Punctuated emergences of genetic and phenotypic innovations in eumetazoan, bilaterian, euteleostome, and hominidae ancestors.</title>
        <authorList>
            <person name="Wenger Y."/>
            <person name="Galliot B."/>
        </authorList>
    </citation>
    <scope>NUCLEOTIDE SEQUENCE</scope>
    <source>
        <tissue evidence="15">Whole animals</tissue>
    </source>
</reference>
<gene>
    <name evidence="15" type="primary">OGG1</name>
</gene>
<evidence type="ECO:0000256" key="8">
    <source>
        <dbReference type="ARBA" id="ARBA00023242"/>
    </source>
</evidence>
<evidence type="ECO:0000256" key="12">
    <source>
        <dbReference type="ARBA" id="ARBA00044632"/>
    </source>
</evidence>
<dbReference type="GO" id="GO:0006289">
    <property type="term" value="P:nucleotide-excision repair"/>
    <property type="evidence" value="ECO:0007669"/>
    <property type="project" value="InterPro"/>
</dbReference>
<keyword evidence="4" id="KW-0227">DNA damage</keyword>
<keyword evidence="7 15" id="KW-0456">Lyase</keyword>
<accession>T2MJB3</accession>
<evidence type="ECO:0000256" key="10">
    <source>
        <dbReference type="ARBA" id="ARBA00023295"/>
    </source>
</evidence>
<dbReference type="SMART" id="SM00478">
    <property type="entry name" value="ENDO3c"/>
    <property type="match status" value="1"/>
</dbReference>
<keyword evidence="8" id="KW-0539">Nucleus</keyword>
<evidence type="ECO:0000256" key="5">
    <source>
        <dbReference type="ARBA" id="ARBA00022801"/>
    </source>
</evidence>
<dbReference type="GO" id="GO:0005634">
    <property type="term" value="C:nucleus"/>
    <property type="evidence" value="ECO:0007669"/>
    <property type="project" value="UniProtKB-SubCell"/>
</dbReference>
<keyword evidence="5" id="KW-0378">Hydrolase</keyword>
<keyword evidence="10" id="KW-0326">Glycosidase</keyword>
<proteinExistence type="evidence at transcript level"/>
<dbReference type="Gene3D" id="1.10.1670.10">
    <property type="entry name" value="Helix-hairpin-Helix base-excision DNA repair enzymes (C-terminal)"/>
    <property type="match status" value="1"/>
</dbReference>
<evidence type="ECO:0000256" key="13">
    <source>
        <dbReference type="ARBA" id="ARBA00073127"/>
    </source>
</evidence>
<dbReference type="InterPro" id="IPR052054">
    <property type="entry name" value="Oxidative_DNA_repair_enzyme"/>
</dbReference>
<dbReference type="FunFam" id="1.10.1670.10:FF:000005">
    <property type="entry name" value="N-glycosylase/DNA lyase OGG1"/>
    <property type="match status" value="1"/>
</dbReference>
<dbReference type="Pfam" id="PF07934">
    <property type="entry name" value="OGG_N"/>
    <property type="match status" value="1"/>
</dbReference>
<evidence type="ECO:0000256" key="3">
    <source>
        <dbReference type="ARBA" id="ARBA00012720"/>
    </source>
</evidence>
<dbReference type="InterPro" id="IPR023170">
    <property type="entry name" value="HhH_base_excis_C"/>
</dbReference>
<dbReference type="SUPFAM" id="SSF48150">
    <property type="entry name" value="DNA-glycosylase"/>
    <property type="match status" value="1"/>
</dbReference>
<dbReference type="InterPro" id="IPR011257">
    <property type="entry name" value="DNA_glycosylase"/>
</dbReference>
<evidence type="ECO:0000256" key="9">
    <source>
        <dbReference type="ARBA" id="ARBA00023268"/>
    </source>
</evidence>
<evidence type="ECO:0000256" key="7">
    <source>
        <dbReference type="ARBA" id="ARBA00023239"/>
    </source>
</evidence>
<comment type="subcellular location">
    <subcellularLocation>
        <location evidence="1">Nucleus</location>
    </subcellularLocation>
</comment>
<comment type="similarity">
    <text evidence="2">Belongs to the type-1 OGG1 family.</text>
</comment>
<dbReference type="OrthoDB" id="238681at2759"/>
<dbReference type="GO" id="GO:0006285">
    <property type="term" value="P:base-excision repair, AP site formation"/>
    <property type="evidence" value="ECO:0007669"/>
    <property type="project" value="TreeGrafter"/>
</dbReference>
<evidence type="ECO:0000256" key="11">
    <source>
        <dbReference type="ARBA" id="ARBA00025652"/>
    </source>
</evidence>
<feature type="domain" description="HhH-GPD" evidence="14">
    <location>
        <begin position="137"/>
        <end position="304"/>
    </location>
</feature>
<dbReference type="InterPro" id="IPR003265">
    <property type="entry name" value="HhH-GPD_domain"/>
</dbReference>
<comment type="function">
    <text evidence="11">DNA repair enzyme that incises DNA at 8-oxoG residues. Excises 7,8-dihydro-8-oxoguanine and 2,6-diamino-4-hydroxy-5-N-methylformamidopyrimidine (FAPY) from damaged DNA. Has a beta-lyase activity that nicks DNA 3' to the lesion.</text>
</comment>
<dbReference type="Gene3D" id="1.10.340.30">
    <property type="entry name" value="Hypothetical protein, domain 2"/>
    <property type="match status" value="1"/>
</dbReference>
<sequence>VYKNIMWNFLPCSEKEINLKLILSGGQSFRWKTNSEAPNIWFNVLNKKLWYLEQKDDGIYYKTVKSTCLSDNNKCINDDITDKKFLYDYFQLDIDISKLYEEWRRVDNNIKVLSDCNFYGIRVLKQDPVENLFSFICSQNNNIVRISQLVEKLCVFFGEKIVCDNKEVFCFPTVQALAVTGVEDALRKLGFGYRAKFIHHAAKSIIEEHGNENWLFDLRNKSYEEAIQNLCSLPGVGAKVADCVCLMSLNKKNAIPVDTHMWQIASQYYMPHLKSNKTLTSKVYKDIGNFFRELYGEYAGWAHSVLFTTDLKKNKLMTKTSLLKLKSKRKSDKDRKTSKKKKLH</sequence>
<dbReference type="GO" id="GO:0034039">
    <property type="term" value="F:8-oxo-7,8-dihydroguanine DNA N-glycosylase activity"/>
    <property type="evidence" value="ECO:0007669"/>
    <property type="project" value="TreeGrafter"/>
</dbReference>
<keyword evidence="9" id="KW-0511">Multifunctional enzyme</keyword>
<protein>
    <recommendedName>
        <fullName evidence="13">N-glycosylase/DNA lyase</fullName>
        <ecNumber evidence="3">4.2.99.18</ecNumber>
    </recommendedName>
</protein>
<evidence type="ECO:0000256" key="2">
    <source>
        <dbReference type="ARBA" id="ARBA00010679"/>
    </source>
</evidence>
<dbReference type="EMBL" id="HAAD01005785">
    <property type="protein sequence ID" value="CDG72017.1"/>
    <property type="molecule type" value="mRNA"/>
</dbReference>
<name>T2MJB3_HYDVU</name>
<dbReference type="AlphaFoldDB" id="T2MJB3"/>
<dbReference type="Gene3D" id="3.30.310.40">
    <property type="match status" value="1"/>
</dbReference>
<dbReference type="PANTHER" id="PTHR10242">
    <property type="entry name" value="8-OXOGUANINE DNA GLYCOSYLASE"/>
    <property type="match status" value="1"/>
</dbReference>
<dbReference type="InterPro" id="IPR012904">
    <property type="entry name" value="OGG_N"/>
</dbReference>
<dbReference type="GO" id="GO:0140078">
    <property type="term" value="F:class I DNA-(apurinic or apyrimidinic site) endonuclease activity"/>
    <property type="evidence" value="ECO:0007669"/>
    <property type="project" value="UniProtKB-EC"/>
</dbReference>
<organism evidence="15">
    <name type="scientific">Hydra vulgaris</name>
    <name type="common">Hydra</name>
    <name type="synonym">Hydra attenuata</name>
    <dbReference type="NCBI Taxonomy" id="6087"/>
    <lineage>
        <taxon>Eukaryota</taxon>
        <taxon>Metazoa</taxon>
        <taxon>Cnidaria</taxon>
        <taxon>Hydrozoa</taxon>
        <taxon>Hydroidolina</taxon>
        <taxon>Anthoathecata</taxon>
        <taxon>Aplanulata</taxon>
        <taxon>Hydridae</taxon>
        <taxon>Hydra</taxon>
    </lineage>
</organism>
<comment type="catalytic activity">
    <reaction evidence="12">
        <text>2'-deoxyribonucleotide-(2'-deoxyribose 5'-phosphate)-2'-deoxyribonucleotide-DNA = a 3'-end 2'-deoxyribonucleotide-(2,3-dehydro-2,3-deoxyribose 5'-phosphate)-DNA + a 5'-end 5'-phospho-2'-deoxyribonucleoside-DNA + H(+)</text>
        <dbReference type="Rhea" id="RHEA:66592"/>
        <dbReference type="Rhea" id="RHEA-COMP:13180"/>
        <dbReference type="Rhea" id="RHEA-COMP:16897"/>
        <dbReference type="Rhea" id="RHEA-COMP:17067"/>
        <dbReference type="ChEBI" id="CHEBI:15378"/>
        <dbReference type="ChEBI" id="CHEBI:136412"/>
        <dbReference type="ChEBI" id="CHEBI:157695"/>
        <dbReference type="ChEBI" id="CHEBI:167181"/>
        <dbReference type="EC" id="4.2.99.18"/>
    </reaction>
</comment>